<dbReference type="PATRIC" id="fig|176299.10.peg.3671"/>
<reference evidence="1 2" key="1">
    <citation type="journal article" date="2001" name="Science">
        <title>The genome of the natural genetic engineer Agrobacterium tumefaciens C58.</title>
        <authorList>
            <person name="Wood D.W."/>
            <person name="Setubal J.C."/>
            <person name="Kaul R."/>
            <person name="Monks D.E."/>
            <person name="Kitajima J.P."/>
            <person name="Okura V.K."/>
            <person name="Zhou Y."/>
            <person name="Chen L."/>
            <person name="Wood G.E."/>
            <person name="Almeida N.F.Jr."/>
            <person name="Woo L."/>
            <person name="Chen Y."/>
            <person name="Paulsen I.T."/>
            <person name="Eisen J.A."/>
            <person name="Karp P.D."/>
            <person name="Bovee D.Sr."/>
            <person name="Chapman P."/>
            <person name="Clendenning J."/>
            <person name="Deatherage G."/>
            <person name="Gillet W."/>
            <person name="Grant C."/>
            <person name="Kutyavin T."/>
            <person name="Levy R."/>
            <person name="Li M.J."/>
            <person name="McClelland E."/>
            <person name="Palmieri A."/>
            <person name="Raymond C."/>
            <person name="Rouse G."/>
            <person name="Saenphimmachak C."/>
            <person name="Wu Z."/>
            <person name="Romero P."/>
            <person name="Gordon D."/>
            <person name="Zhang S."/>
            <person name="Yoo H."/>
            <person name="Tao Y."/>
            <person name="Biddle P."/>
            <person name="Jung M."/>
            <person name="Krespan W."/>
            <person name="Perry M."/>
            <person name="Gordon-Kamm B."/>
            <person name="Liao L."/>
            <person name="Kim S."/>
            <person name="Hendrick C."/>
            <person name="Zhao Z.Y."/>
            <person name="Dolan M."/>
            <person name="Chumley F."/>
            <person name="Tingey S.V."/>
            <person name="Tomb J.F."/>
            <person name="Gordon M.P."/>
            <person name="Olson M.V."/>
            <person name="Nester E.W."/>
        </authorList>
    </citation>
    <scope>NUCLEOTIDE SEQUENCE [LARGE SCALE GENOMIC DNA]</scope>
    <source>
        <strain evidence="2">C58 / ATCC 33970</strain>
    </source>
</reference>
<evidence type="ECO:0000313" key="1">
    <source>
        <dbReference type="EMBL" id="AAK89577.1"/>
    </source>
</evidence>
<dbReference type="EMBL" id="AE007870">
    <property type="protein sequence ID" value="AAK89577.1"/>
    <property type="molecule type" value="Genomic_DNA"/>
</dbReference>
<dbReference type="AlphaFoldDB" id="A9CFR1"/>
<dbReference type="BioCyc" id="AGRO:ATU3832-MONOMER"/>
<organism evidence="1 2">
    <name type="scientific">Agrobacterium fabrum (strain C58 / ATCC 33970)</name>
    <name type="common">Agrobacterium tumefaciens (strain C58)</name>
    <dbReference type="NCBI Taxonomy" id="176299"/>
    <lineage>
        <taxon>Bacteria</taxon>
        <taxon>Pseudomonadati</taxon>
        <taxon>Pseudomonadota</taxon>
        <taxon>Alphaproteobacteria</taxon>
        <taxon>Hyphomicrobiales</taxon>
        <taxon>Rhizobiaceae</taxon>
        <taxon>Rhizobium/Agrobacterium group</taxon>
        <taxon>Agrobacterium</taxon>
        <taxon>Agrobacterium tumefaciens complex</taxon>
    </lineage>
</organism>
<keyword evidence="2" id="KW-1185">Reference proteome</keyword>
<sequence>MIKLQNEALDVFEDCRAALDEIGGRLRPQNSPEFFKVVSVIDKAKARLNATMSKLSLASPSAVRRISDSVEQLTTHTEFEFLNKIDIHGINIISRINDVVVGLRTISERIEYDIFISEHGNQINSNLIGATENDESIRNNIHNIRKYISEAMDISRMPITDLLSLGVLEDLVFQLRRTFDLANQLAAAIPKAQRSAIARLFTALETIGDDFSSVLDHKPNLRIQNAIRKAMDVAGEMFEQISDTPAKSGLSSVPSQQAVAPFQFAISGDRLTLQPQIAHPKDQSELLAMAALRALILQAEDITEDLENSNHPRLFRAFGRLREGLRAGSNIVEIGMLCASFEGQVGAALDELSDSLSALLVGFGKGVMDYASQFKEWQDFSDNAAEASFASKDAENYAKIARVLATELERRHEVDSRVPEALRQVADWNSTTDSPRSRLSLGRTVLNIITVCFNDFVRAPAQTVLKVTGTAVTVIVLHQAALYAAEISKTPEGAWLRPAVRVIENNIGKLEKF</sequence>
<reference evidence="1 2" key="2">
    <citation type="journal article" date="2001" name="Science">
        <title>Genome sequence of the plant pathogen and biotechnology agent Agrobacterium tumefaciens C58.</title>
        <authorList>
            <person name="Goodner B."/>
            <person name="Hinkle G."/>
            <person name="Gattung S."/>
            <person name="Miller N."/>
            <person name="Blanchard M."/>
            <person name="Qurollo B."/>
            <person name="Goldman B.S."/>
            <person name="Cao Y."/>
            <person name="Askenazi M."/>
            <person name="Halling C."/>
            <person name="Mullin L."/>
            <person name="Houmiel K."/>
            <person name="Gordon J."/>
            <person name="Vaudin M."/>
            <person name="Iartchouk O."/>
            <person name="Epp A."/>
            <person name="Liu F."/>
            <person name="Wollam C."/>
            <person name="Allinger M."/>
            <person name="Doughty D."/>
            <person name="Scott C."/>
            <person name="Lappas C."/>
            <person name="Markelz B."/>
            <person name="Flanagan C."/>
            <person name="Crowell C."/>
            <person name="Gurson J."/>
            <person name="Lomo C."/>
            <person name="Sear C."/>
            <person name="Strub G."/>
            <person name="Cielo C."/>
            <person name="Slater S."/>
        </authorList>
    </citation>
    <scope>NUCLEOTIDE SEQUENCE [LARGE SCALE GENOMIC DNA]</scope>
    <source>
        <strain evidence="2">C58 / ATCC 33970</strain>
    </source>
</reference>
<accession>A9CFR1</accession>
<dbReference type="HOGENOM" id="CLU_530664_0_0_5"/>
<dbReference type="EnsemblBacteria" id="AAK89577">
    <property type="protein sequence ID" value="AAK89577"/>
    <property type="gene ID" value="Atu3832"/>
</dbReference>
<dbReference type="Proteomes" id="UP000000813">
    <property type="component" value="Chromosome linear"/>
</dbReference>
<dbReference type="PIR" id="G98256">
    <property type="entry name" value="G98256"/>
</dbReference>
<proteinExistence type="predicted"/>
<dbReference type="KEGG" id="atu:Atu3832"/>
<protein>
    <submittedName>
        <fullName evidence="1">Uncharacterized protein</fullName>
    </submittedName>
</protein>
<dbReference type="PIR" id="AD3028">
    <property type="entry name" value="AD3028"/>
</dbReference>
<evidence type="ECO:0000313" key="2">
    <source>
        <dbReference type="Proteomes" id="UP000000813"/>
    </source>
</evidence>
<name>A9CFR1_AGRFC</name>
<gene>
    <name evidence="1" type="ordered locus">Atu3832</name>
</gene>